<reference evidence="2" key="1">
    <citation type="journal article" date="2017" name="Curr. Microbiol.">
        <title>Genomic Diversity of Type B3 Bacteriophages of Caulobacter crescentus.</title>
        <authorList>
            <person name="Ash K.T."/>
            <person name="Drake K.M."/>
            <person name="Gibbs W.S."/>
            <person name="Ely B."/>
        </authorList>
    </citation>
    <scope>NUCLEOTIDE SEQUENCE [LARGE SCALE GENOMIC DNA]</scope>
</reference>
<evidence type="ECO:0008006" key="3">
    <source>
        <dbReference type="Google" id="ProtNLM"/>
    </source>
</evidence>
<name>A0A1V0EE29_9CAUD</name>
<dbReference type="EMBL" id="KY555146">
    <property type="protein sequence ID" value="ARB15171.1"/>
    <property type="molecule type" value="Genomic_DNA"/>
</dbReference>
<organism evidence="1 2">
    <name type="scientific">Caulobacter phage Ccr32</name>
    <dbReference type="NCBI Taxonomy" id="1959738"/>
    <lineage>
        <taxon>Viruses</taxon>
        <taxon>Duplodnaviria</taxon>
        <taxon>Heunggongvirae</taxon>
        <taxon>Uroviricota</taxon>
        <taxon>Caudoviricetes</taxon>
        <taxon>Jeanschmidtviridae</taxon>
        <taxon>Shapirovirus</taxon>
        <taxon>Shapirovirus cbk</taxon>
    </lineage>
</organism>
<dbReference type="Proteomes" id="UP000222485">
    <property type="component" value="Genome"/>
</dbReference>
<accession>A0A1V0EE29</accession>
<evidence type="ECO:0000313" key="1">
    <source>
        <dbReference type="EMBL" id="ARB15171.1"/>
    </source>
</evidence>
<gene>
    <name evidence="1" type="ORF">Ccr32_gp253</name>
</gene>
<proteinExistence type="predicted"/>
<sequence>MNRRELILGAGAVVAASALPTVVEAARVKPIRRLLLESGFVQHETFATSWMATWTEDSHASRHAEVVRAWIDETVQSGYLKCGGETYILDKHVRLPQVDFTISPTDKVWSHWSGWVEEAGLKVVVRVLASDPQVDATFDPVYLMKTRWQADGTQAPEETRYLVRRPLLRYHEERELRYALGDTAGYSPNSLIEFDNSWLLDMAKSA</sequence>
<evidence type="ECO:0000313" key="2">
    <source>
        <dbReference type="Proteomes" id="UP000222485"/>
    </source>
</evidence>
<protein>
    <recommendedName>
        <fullName evidence="3">TAT signal protein</fullName>
    </recommendedName>
</protein>